<proteinExistence type="predicted"/>
<dbReference type="Pfam" id="PF07859">
    <property type="entry name" value="Abhydrolase_3"/>
    <property type="match status" value="1"/>
</dbReference>
<dbReference type="InterPro" id="IPR013094">
    <property type="entry name" value="AB_hydrolase_3"/>
</dbReference>
<dbReference type="RefSeq" id="WP_093281079.1">
    <property type="nucleotide sequence ID" value="NZ_FOFS01000001.1"/>
</dbReference>
<dbReference type="Proteomes" id="UP000199233">
    <property type="component" value="Unassembled WGS sequence"/>
</dbReference>
<dbReference type="PANTHER" id="PTHR48081:SF8">
    <property type="entry name" value="ALPHA_BETA HYDROLASE FOLD-3 DOMAIN-CONTAINING PROTEIN-RELATED"/>
    <property type="match status" value="1"/>
</dbReference>
<reference evidence="4" key="1">
    <citation type="submission" date="2016-10" db="EMBL/GenBank/DDBJ databases">
        <authorList>
            <person name="Varghese N."/>
            <person name="Submissions S."/>
        </authorList>
    </citation>
    <scope>NUCLEOTIDE SEQUENCE [LARGE SCALE GENOMIC DNA]</scope>
    <source>
        <strain evidence="4">DSM 25927</strain>
    </source>
</reference>
<dbReference type="AlphaFoldDB" id="A0A1H9AA45"/>
<dbReference type="GO" id="GO:0016787">
    <property type="term" value="F:hydrolase activity"/>
    <property type="evidence" value="ECO:0007669"/>
    <property type="project" value="UniProtKB-KW"/>
</dbReference>
<feature type="domain" description="Alpha/beta hydrolase fold-3" evidence="2">
    <location>
        <begin position="91"/>
        <end position="294"/>
    </location>
</feature>
<dbReference type="SUPFAM" id="SSF53474">
    <property type="entry name" value="alpha/beta-Hydrolases"/>
    <property type="match status" value="1"/>
</dbReference>
<keyword evidence="1" id="KW-0378">Hydrolase</keyword>
<evidence type="ECO:0000313" key="4">
    <source>
        <dbReference type="Proteomes" id="UP000199233"/>
    </source>
</evidence>
<accession>A0A1H9AA45</accession>
<dbReference type="STRING" id="489703.SAMN04488038_101329"/>
<gene>
    <name evidence="3" type="ORF">SAMN04488038_101329</name>
</gene>
<dbReference type="OrthoDB" id="9806180at2"/>
<dbReference type="Gene3D" id="3.40.50.1820">
    <property type="entry name" value="alpha/beta hydrolase"/>
    <property type="match status" value="1"/>
</dbReference>
<evidence type="ECO:0000313" key="3">
    <source>
        <dbReference type="EMBL" id="SEP73529.1"/>
    </source>
</evidence>
<name>A0A1H9AA45_9GAMM</name>
<organism evidence="3 4">
    <name type="scientific">Solimonas aquatica</name>
    <dbReference type="NCBI Taxonomy" id="489703"/>
    <lineage>
        <taxon>Bacteria</taxon>
        <taxon>Pseudomonadati</taxon>
        <taxon>Pseudomonadota</taxon>
        <taxon>Gammaproteobacteria</taxon>
        <taxon>Nevskiales</taxon>
        <taxon>Nevskiaceae</taxon>
        <taxon>Solimonas</taxon>
    </lineage>
</organism>
<dbReference type="InterPro" id="IPR029058">
    <property type="entry name" value="AB_hydrolase_fold"/>
</dbReference>
<dbReference type="EMBL" id="FOFS01000001">
    <property type="protein sequence ID" value="SEP73529.1"/>
    <property type="molecule type" value="Genomic_DNA"/>
</dbReference>
<sequence>MKAQKQRFKGLRLTALYAMMNVMRSLGMGHTPEKAIAQPVAVRKAMRAASWTTMPPPKEVRMELGSISGRSGPIAIKKYLPPKLDPKCPWVLFLHGGGWIHGGLDTLDHLCASVSLQAACMIVSVDYRLAPETPFPGGLEDCDDALNWLANDSSLGPMPAAGIVVMGESAGGNLGAALCVLSARRGYPAISKQILIYPALDLTLGSESWNIDQPGLERDNVVRALVLYTGKTPLTDPLLSPLFAENPSALPPALILTADIDPIRDDGPRFARKLNDAGDGARVVNYIGMPHGFFFVPRIASGAKEGIAEISKDIRAMARG</sequence>
<dbReference type="InterPro" id="IPR050300">
    <property type="entry name" value="GDXG_lipolytic_enzyme"/>
</dbReference>
<protein>
    <submittedName>
        <fullName evidence="3">Acetyl esterase</fullName>
    </submittedName>
</protein>
<keyword evidence="4" id="KW-1185">Reference proteome</keyword>
<evidence type="ECO:0000259" key="2">
    <source>
        <dbReference type="Pfam" id="PF07859"/>
    </source>
</evidence>
<dbReference type="PANTHER" id="PTHR48081">
    <property type="entry name" value="AB HYDROLASE SUPERFAMILY PROTEIN C4A8.06C"/>
    <property type="match status" value="1"/>
</dbReference>
<evidence type="ECO:0000256" key="1">
    <source>
        <dbReference type="ARBA" id="ARBA00022801"/>
    </source>
</evidence>